<protein>
    <submittedName>
        <fullName evidence="3">Type II toxin-antitoxin system ParD family antitoxin</fullName>
    </submittedName>
</protein>
<dbReference type="SUPFAM" id="SSF47598">
    <property type="entry name" value="Ribbon-helix-helix"/>
    <property type="match status" value="1"/>
</dbReference>
<dbReference type="PANTHER" id="PTHR36582">
    <property type="entry name" value="ANTITOXIN PARD"/>
    <property type="match status" value="1"/>
</dbReference>
<comment type="similarity">
    <text evidence="1">Belongs to the ParD antitoxin family.</text>
</comment>
<keyword evidence="4" id="KW-1185">Reference proteome</keyword>
<organism evidence="3 4">
    <name type="scientific">Aetokthonos hydrillicola Thurmond2011</name>
    <dbReference type="NCBI Taxonomy" id="2712845"/>
    <lineage>
        <taxon>Bacteria</taxon>
        <taxon>Bacillati</taxon>
        <taxon>Cyanobacteriota</taxon>
        <taxon>Cyanophyceae</taxon>
        <taxon>Nostocales</taxon>
        <taxon>Hapalosiphonaceae</taxon>
        <taxon>Aetokthonos</taxon>
    </lineage>
</organism>
<dbReference type="GO" id="GO:0006355">
    <property type="term" value="P:regulation of DNA-templated transcription"/>
    <property type="evidence" value="ECO:0007669"/>
    <property type="project" value="InterPro"/>
</dbReference>
<dbReference type="InterPro" id="IPR010985">
    <property type="entry name" value="Ribbon_hlx_hlx"/>
</dbReference>
<dbReference type="Gene3D" id="6.10.10.120">
    <property type="entry name" value="Antitoxin ParD1-like"/>
    <property type="match status" value="1"/>
</dbReference>
<dbReference type="Pfam" id="PF03693">
    <property type="entry name" value="ParD_antitoxin"/>
    <property type="match status" value="1"/>
</dbReference>
<evidence type="ECO:0000313" key="4">
    <source>
        <dbReference type="Proteomes" id="UP000667802"/>
    </source>
</evidence>
<dbReference type="EMBL" id="JAALHA020000003">
    <property type="protein sequence ID" value="MDR9894749.1"/>
    <property type="molecule type" value="Genomic_DNA"/>
</dbReference>
<accession>A0AAP5I4V0</accession>
<sequence length="89" mass="10232">MPITLPPELEQFIESQVAKGNYASVDEVFLAGIKLLEERERLYQGRFEELRREVMVGVSEAEQGELLDAEAVITGLQEKLRQRRVQNDQ</sequence>
<dbReference type="PANTHER" id="PTHR36582:SF2">
    <property type="entry name" value="ANTITOXIN PARD"/>
    <property type="match status" value="1"/>
</dbReference>
<dbReference type="NCBIfam" id="TIGR02606">
    <property type="entry name" value="antidote_CC2985"/>
    <property type="match status" value="1"/>
</dbReference>
<dbReference type="AlphaFoldDB" id="A0AAP5I4V0"/>
<dbReference type="RefSeq" id="WP_208339724.1">
    <property type="nucleotide sequence ID" value="NZ_CAWQFN010000563.1"/>
</dbReference>
<evidence type="ECO:0000256" key="2">
    <source>
        <dbReference type="ARBA" id="ARBA00022649"/>
    </source>
</evidence>
<proteinExistence type="inferred from homology"/>
<comment type="caution">
    <text evidence="3">The sequence shown here is derived from an EMBL/GenBank/DDBJ whole genome shotgun (WGS) entry which is preliminary data.</text>
</comment>
<dbReference type="InterPro" id="IPR022789">
    <property type="entry name" value="ParD"/>
</dbReference>
<name>A0AAP5I4V0_9CYAN</name>
<reference evidence="4" key="1">
    <citation type="journal article" date="2021" name="Science">
        <title>Hunting the eagle killer: A cyanobacterial neurotoxin causes vacuolar myelinopathy.</title>
        <authorList>
            <person name="Breinlinger S."/>
            <person name="Phillips T.J."/>
            <person name="Haram B.N."/>
            <person name="Mares J."/>
            <person name="Martinez Yerena J.A."/>
            <person name="Hrouzek P."/>
            <person name="Sobotka R."/>
            <person name="Henderson W.M."/>
            <person name="Schmieder P."/>
            <person name="Williams S.M."/>
            <person name="Lauderdale J.D."/>
            <person name="Wilde H.D."/>
            <person name="Gerrin W."/>
            <person name="Kust A."/>
            <person name="Washington J.W."/>
            <person name="Wagner C."/>
            <person name="Geier B."/>
            <person name="Liebeke M."/>
            <person name="Enke H."/>
            <person name="Niedermeyer T.H.J."/>
            <person name="Wilde S.B."/>
        </authorList>
    </citation>
    <scope>NUCLEOTIDE SEQUENCE [LARGE SCALE GENOMIC DNA]</scope>
    <source>
        <strain evidence="4">Thurmond2011</strain>
    </source>
</reference>
<evidence type="ECO:0000313" key="3">
    <source>
        <dbReference type="EMBL" id="MDR9894749.1"/>
    </source>
</evidence>
<dbReference type="InterPro" id="IPR038296">
    <property type="entry name" value="ParD_sf"/>
</dbReference>
<evidence type="ECO:0000256" key="1">
    <source>
        <dbReference type="ARBA" id="ARBA00008580"/>
    </source>
</evidence>
<keyword evidence="2" id="KW-1277">Toxin-antitoxin system</keyword>
<gene>
    <name evidence="3" type="ORF">G7B40_009230</name>
</gene>
<dbReference type="Proteomes" id="UP000667802">
    <property type="component" value="Unassembled WGS sequence"/>
</dbReference>